<accession>A0A1V6MWK7</accession>
<dbReference type="RefSeq" id="WP_073494230.1">
    <property type="nucleotide sequence ID" value="NZ_MPOH02000008.1"/>
</dbReference>
<organism evidence="1 2">
    <name type="scientific">Streptomyces phaeoluteigriseus</name>
    <dbReference type="NCBI Taxonomy" id="114686"/>
    <lineage>
        <taxon>Bacteria</taxon>
        <taxon>Bacillati</taxon>
        <taxon>Actinomycetota</taxon>
        <taxon>Actinomycetes</taxon>
        <taxon>Kitasatosporales</taxon>
        <taxon>Streptomycetaceae</taxon>
        <taxon>Streptomyces</taxon>
        <taxon>Streptomyces aurantiacus group</taxon>
    </lineage>
</organism>
<proteinExistence type="predicted"/>
<dbReference type="STRING" id="114686.BM536_007235"/>
<evidence type="ECO:0000313" key="1">
    <source>
        <dbReference type="EMBL" id="OQD56762.1"/>
    </source>
</evidence>
<protein>
    <submittedName>
        <fullName evidence="1">Uncharacterized protein</fullName>
    </submittedName>
</protein>
<dbReference type="Proteomes" id="UP000184286">
    <property type="component" value="Unassembled WGS sequence"/>
</dbReference>
<dbReference type="EMBL" id="MPOH02000008">
    <property type="protein sequence ID" value="OQD56762.1"/>
    <property type="molecule type" value="Genomic_DNA"/>
</dbReference>
<dbReference type="AlphaFoldDB" id="A0A1V6MWK7"/>
<reference evidence="2" key="1">
    <citation type="submission" date="2016-11" db="EMBL/GenBank/DDBJ databases">
        <authorList>
            <person name="Schniete J.K."/>
            <person name="Salih T."/>
            <person name="Algora Gallardo L."/>
            <person name="Martinez Fernandez S."/>
            <person name="Herron P.R."/>
        </authorList>
    </citation>
    <scope>NUCLEOTIDE SEQUENCE [LARGE SCALE GENOMIC DNA]</scope>
    <source>
        <strain evidence="2">DSM 41896</strain>
    </source>
</reference>
<name>A0A1V6MWK7_9ACTN</name>
<evidence type="ECO:0000313" key="2">
    <source>
        <dbReference type="Proteomes" id="UP000184286"/>
    </source>
</evidence>
<gene>
    <name evidence="1" type="ORF">BM536_007235</name>
</gene>
<comment type="caution">
    <text evidence="1">The sequence shown here is derived from an EMBL/GenBank/DDBJ whole genome shotgun (WGS) entry which is preliminary data.</text>
</comment>
<reference evidence="1 2" key="2">
    <citation type="submission" date="2017-02" db="EMBL/GenBank/DDBJ databases">
        <title>Draft genome sequence of Streptomyces phaeoluteigriseus type strain DSM41896.</title>
        <authorList>
            <person name="Salih T.S."/>
            <person name="Algora Gallardo L."/>
            <person name="Melo Santos T."/>
            <person name="Filgueira Martinez S."/>
            <person name="Herron P.R."/>
        </authorList>
    </citation>
    <scope>NUCLEOTIDE SEQUENCE [LARGE SCALE GENOMIC DNA]</scope>
    <source>
        <strain evidence="1 2">DSM 41896</strain>
    </source>
</reference>
<sequence length="86" mass="9316">MKPPRLSGAFLRFKVKTTLIGMFLVLAASLFVHTVISPPRTDPPPFSPPPSAQNVWPEASLPPLILPTFTLPPPGRLTTPPLLPVK</sequence>